<organism evidence="2 3">
    <name type="scientific">Metabacillus niabensis</name>
    <dbReference type="NCBI Taxonomy" id="324854"/>
    <lineage>
        <taxon>Bacteria</taxon>
        <taxon>Bacillati</taxon>
        <taxon>Bacillota</taxon>
        <taxon>Bacilli</taxon>
        <taxon>Bacillales</taxon>
        <taxon>Bacillaceae</taxon>
        <taxon>Metabacillus</taxon>
    </lineage>
</organism>
<dbReference type="InterPro" id="IPR050256">
    <property type="entry name" value="Glycosyltransferase_2"/>
</dbReference>
<evidence type="ECO:0000313" key="2">
    <source>
        <dbReference type="EMBL" id="MDQ0227990.1"/>
    </source>
</evidence>
<dbReference type="PANTHER" id="PTHR48090">
    <property type="entry name" value="UNDECAPRENYL-PHOSPHATE 4-DEOXY-4-FORMAMIDO-L-ARABINOSE TRANSFERASE-RELATED"/>
    <property type="match status" value="1"/>
</dbReference>
<sequence>MGFQFNKKKDGSLRRTISMEVGTGEVEQGTMWEIESPKISSPFTIRRDIEKKLSVVIPAMNEEDTLEDVLIEVKKLIPDEIIVVVNGSTDKTALIARKYDAKVIEFHDRIGHDVGRAVGALHTDADIYLFTDADIPIPAEDLYPFVEAIENGDDLALNSICWVTRYPKPDAPTIDRVFINMVQEREDLGVENVLTIPHAFSKKGLDTISKEALANPQLANALAIDKGLQISVPIEINVLRSNKRRSNHKKEKGEIMSKAYQRMHGDTIEAIQYLLDEYGERGIYKDNLKFKADNVENLITQWKQMSISRNISIVLSISPYTVCLRNLLDELVQCGVEIIPVVQMPNSLIVRELRRYELPFVKINQFIGQHSVFALGAQLAQGGIIVFHDTSSPIKPWELAPYYEEIMQNKIDMTINNQGRYLGKMESMHTAHIGNLFMNIVGSKNEIATSSMLIPPFALTKEALERLNPITLMSPMVAHMKAIHLDLSIKPIHEIDYIGRITKQYRPIIVNEERLKGDILEGLAYWNSLYGIRGGFFDEGRNRELLTGSKYLKTNFQSCTKVYENHDISILNDITVTK</sequence>
<evidence type="ECO:0000259" key="1">
    <source>
        <dbReference type="Pfam" id="PF00535"/>
    </source>
</evidence>
<evidence type="ECO:0000313" key="3">
    <source>
        <dbReference type="Proteomes" id="UP001232245"/>
    </source>
</evidence>
<dbReference type="InterPro" id="IPR029044">
    <property type="entry name" value="Nucleotide-diphossugar_trans"/>
</dbReference>
<feature type="domain" description="Glycosyltransferase 2-like" evidence="1">
    <location>
        <begin position="54"/>
        <end position="157"/>
    </location>
</feature>
<keyword evidence="3" id="KW-1185">Reference proteome</keyword>
<accession>A0ABT9Z9Q3</accession>
<reference evidence="2 3" key="1">
    <citation type="submission" date="2023-07" db="EMBL/GenBank/DDBJ databases">
        <title>Genomic Encyclopedia of Type Strains, Phase IV (KMG-IV): sequencing the most valuable type-strain genomes for metagenomic binning, comparative biology and taxonomic classification.</title>
        <authorList>
            <person name="Goeker M."/>
        </authorList>
    </citation>
    <scope>NUCLEOTIDE SEQUENCE [LARGE SCALE GENOMIC DNA]</scope>
    <source>
        <strain evidence="2 3">DSM 17723</strain>
    </source>
</reference>
<name>A0ABT9Z9Q3_9BACI</name>
<dbReference type="Proteomes" id="UP001232245">
    <property type="component" value="Unassembled WGS sequence"/>
</dbReference>
<dbReference type="EMBL" id="JAUSTZ010000013">
    <property type="protein sequence ID" value="MDQ0227990.1"/>
    <property type="molecule type" value="Genomic_DNA"/>
</dbReference>
<proteinExistence type="predicted"/>
<dbReference type="Gene3D" id="3.90.550.10">
    <property type="entry name" value="Spore Coat Polysaccharide Biosynthesis Protein SpsA, Chain A"/>
    <property type="match status" value="1"/>
</dbReference>
<dbReference type="RefSeq" id="WP_174881461.1">
    <property type="nucleotide sequence ID" value="NZ_CADEPK010000359.1"/>
</dbReference>
<dbReference type="PANTHER" id="PTHR48090:SF7">
    <property type="entry name" value="RFBJ PROTEIN"/>
    <property type="match status" value="1"/>
</dbReference>
<dbReference type="InterPro" id="IPR001173">
    <property type="entry name" value="Glyco_trans_2-like"/>
</dbReference>
<protein>
    <submittedName>
        <fullName evidence="2">Glycosyltransferase involved in cell wall biosynthesis</fullName>
    </submittedName>
</protein>
<dbReference type="SUPFAM" id="SSF53448">
    <property type="entry name" value="Nucleotide-diphospho-sugar transferases"/>
    <property type="match status" value="1"/>
</dbReference>
<comment type="caution">
    <text evidence="2">The sequence shown here is derived from an EMBL/GenBank/DDBJ whole genome shotgun (WGS) entry which is preliminary data.</text>
</comment>
<dbReference type="Pfam" id="PF00535">
    <property type="entry name" value="Glycos_transf_2"/>
    <property type="match status" value="1"/>
</dbReference>
<gene>
    <name evidence="2" type="ORF">J2S02_004354</name>
</gene>